<dbReference type="AlphaFoldDB" id="A0A482VE59"/>
<organism evidence="1 2">
    <name type="scientific">Asbolus verrucosus</name>
    <name type="common">Desert ironclad beetle</name>
    <dbReference type="NCBI Taxonomy" id="1661398"/>
    <lineage>
        <taxon>Eukaryota</taxon>
        <taxon>Metazoa</taxon>
        <taxon>Ecdysozoa</taxon>
        <taxon>Arthropoda</taxon>
        <taxon>Hexapoda</taxon>
        <taxon>Insecta</taxon>
        <taxon>Pterygota</taxon>
        <taxon>Neoptera</taxon>
        <taxon>Endopterygota</taxon>
        <taxon>Coleoptera</taxon>
        <taxon>Polyphaga</taxon>
        <taxon>Cucujiformia</taxon>
        <taxon>Tenebrionidae</taxon>
        <taxon>Pimeliinae</taxon>
        <taxon>Asbolus</taxon>
    </lineage>
</organism>
<dbReference type="Proteomes" id="UP000292052">
    <property type="component" value="Unassembled WGS sequence"/>
</dbReference>
<name>A0A482VE59_ASBVE</name>
<protein>
    <submittedName>
        <fullName evidence="1">Uncharacterized protein</fullName>
    </submittedName>
</protein>
<evidence type="ECO:0000313" key="2">
    <source>
        <dbReference type="Proteomes" id="UP000292052"/>
    </source>
</evidence>
<dbReference type="OrthoDB" id="6735001at2759"/>
<dbReference type="EMBL" id="QDEB01108884">
    <property type="protein sequence ID" value="RZB73470.1"/>
    <property type="molecule type" value="Genomic_DNA"/>
</dbReference>
<evidence type="ECO:0000313" key="1">
    <source>
        <dbReference type="EMBL" id="RZB73470.1"/>
    </source>
</evidence>
<comment type="caution">
    <text evidence="1">The sequence shown here is derived from an EMBL/GenBank/DDBJ whole genome shotgun (WGS) entry which is preliminary data.</text>
</comment>
<proteinExistence type="predicted"/>
<keyword evidence="2" id="KW-1185">Reference proteome</keyword>
<sequence length="112" mass="12319">MPLRGTCGVSGGNKKRKGKEKCACRVQYTRDMAPEFANIGSEELVLQISNFHPNNTTVIKKRRILFPPAMETVYSVGCQCKVSPNAGMSIKKTASVETINADFVTSKVEEHI</sequence>
<gene>
    <name evidence="1" type="ORF">BDFB_013774</name>
</gene>
<reference evidence="1 2" key="1">
    <citation type="submission" date="2017-03" db="EMBL/GenBank/DDBJ databases">
        <title>Genome of the blue death feigning beetle - Asbolus verrucosus.</title>
        <authorList>
            <person name="Rider S.D."/>
        </authorList>
    </citation>
    <scope>NUCLEOTIDE SEQUENCE [LARGE SCALE GENOMIC DNA]</scope>
    <source>
        <strain evidence="1">Butters</strain>
        <tissue evidence="1">Head and leg muscle</tissue>
    </source>
</reference>
<accession>A0A482VE59</accession>